<dbReference type="InterPro" id="IPR000866">
    <property type="entry name" value="AhpC/TSA"/>
</dbReference>
<dbReference type="GO" id="GO:0016209">
    <property type="term" value="F:antioxidant activity"/>
    <property type="evidence" value="ECO:0007669"/>
    <property type="project" value="InterPro"/>
</dbReference>
<keyword evidence="3" id="KW-1185">Reference proteome</keyword>
<accession>A0AAX1MXM5</accession>
<dbReference type="InterPro" id="IPR036249">
    <property type="entry name" value="Thioredoxin-like_sf"/>
</dbReference>
<dbReference type="KEGG" id="fya:KMW28_10375"/>
<feature type="domain" description="Alkyl hydroperoxide reductase subunit C/ Thiol specific antioxidant" evidence="1">
    <location>
        <begin position="6"/>
        <end position="117"/>
    </location>
</feature>
<organism evidence="2 3">
    <name type="scientific">Flammeovirga yaeyamensis</name>
    <dbReference type="NCBI Taxonomy" id="367791"/>
    <lineage>
        <taxon>Bacteria</taxon>
        <taxon>Pseudomonadati</taxon>
        <taxon>Bacteroidota</taxon>
        <taxon>Cytophagia</taxon>
        <taxon>Cytophagales</taxon>
        <taxon>Flammeovirgaceae</taxon>
        <taxon>Flammeovirga</taxon>
    </lineage>
</organism>
<dbReference type="GO" id="GO:0016491">
    <property type="term" value="F:oxidoreductase activity"/>
    <property type="evidence" value="ECO:0007669"/>
    <property type="project" value="InterPro"/>
</dbReference>
<dbReference type="SUPFAM" id="SSF52833">
    <property type="entry name" value="Thioredoxin-like"/>
    <property type="match status" value="1"/>
</dbReference>
<evidence type="ECO:0000313" key="2">
    <source>
        <dbReference type="EMBL" id="QWG00061.1"/>
    </source>
</evidence>
<dbReference type="Gene3D" id="3.40.30.10">
    <property type="entry name" value="Glutaredoxin"/>
    <property type="match status" value="1"/>
</dbReference>
<evidence type="ECO:0000259" key="1">
    <source>
        <dbReference type="Pfam" id="PF00578"/>
    </source>
</evidence>
<protein>
    <submittedName>
        <fullName evidence="2">Peroxiredoxin family protein</fullName>
    </submittedName>
</protein>
<dbReference type="RefSeq" id="WP_169663472.1">
    <property type="nucleotide sequence ID" value="NZ_CP076132.1"/>
</dbReference>
<dbReference type="Pfam" id="PF00578">
    <property type="entry name" value="AhpC-TSA"/>
    <property type="match status" value="1"/>
</dbReference>
<dbReference type="AlphaFoldDB" id="A0AAX1MXM5"/>
<proteinExistence type="predicted"/>
<evidence type="ECO:0000313" key="3">
    <source>
        <dbReference type="Proteomes" id="UP000678679"/>
    </source>
</evidence>
<dbReference type="Proteomes" id="UP000678679">
    <property type="component" value="Chromosome 1"/>
</dbReference>
<gene>
    <name evidence="2" type="ORF">KMW28_10375</name>
</gene>
<reference evidence="2 3" key="1">
    <citation type="submission" date="2021-05" db="EMBL/GenBank/DDBJ databases">
        <title>Comparative genomic studies on the polysaccharide-degrading batcterial strains of the Flammeovirga genus.</title>
        <authorList>
            <person name="Zewei F."/>
            <person name="Zheng Z."/>
            <person name="Yu L."/>
            <person name="Ruyue G."/>
            <person name="Yanhong M."/>
            <person name="Yuanyuan C."/>
            <person name="Jingyan G."/>
            <person name="Wenjun H."/>
        </authorList>
    </citation>
    <scope>NUCLEOTIDE SEQUENCE [LARGE SCALE GENOMIC DNA]</scope>
    <source>
        <strain evidence="2 3">NBRC:100898</strain>
    </source>
</reference>
<sequence length="139" mass="16679">MHFFENLELRNESEKLYKFNTLQHQKFFLVLINDVQTLRDQQHLDLLKSNYMDIESANYEIYVICSLSENQIKQQLKKRVYPFPILSDPSRRIAKFLKTEIPQLSLSQRTTVAFDHDFIEVDRCVFMSTPQKHIDFIFS</sequence>
<dbReference type="EMBL" id="CP076132">
    <property type="protein sequence ID" value="QWG00061.1"/>
    <property type="molecule type" value="Genomic_DNA"/>
</dbReference>
<name>A0AAX1MXM5_9BACT</name>